<feature type="chain" id="PRO_5030554737" description="AA1-like domain-containing protein" evidence="1">
    <location>
        <begin position="22"/>
        <end position="119"/>
    </location>
</feature>
<evidence type="ECO:0000313" key="2">
    <source>
        <dbReference type="EMBL" id="BCS17485.1"/>
    </source>
</evidence>
<dbReference type="RefSeq" id="XP_041549679.1">
    <property type="nucleotide sequence ID" value="XM_041699408.1"/>
</dbReference>
<evidence type="ECO:0000313" key="3">
    <source>
        <dbReference type="Proteomes" id="UP000654913"/>
    </source>
</evidence>
<protein>
    <recommendedName>
        <fullName evidence="4">AA1-like domain-containing protein</fullName>
    </recommendedName>
</protein>
<organism evidence="2 3">
    <name type="scientific">Aspergillus puulaauensis</name>
    <dbReference type="NCBI Taxonomy" id="1220207"/>
    <lineage>
        <taxon>Eukaryota</taxon>
        <taxon>Fungi</taxon>
        <taxon>Dikarya</taxon>
        <taxon>Ascomycota</taxon>
        <taxon>Pezizomycotina</taxon>
        <taxon>Eurotiomycetes</taxon>
        <taxon>Eurotiomycetidae</taxon>
        <taxon>Eurotiales</taxon>
        <taxon>Aspergillaceae</taxon>
        <taxon>Aspergillus</taxon>
    </lineage>
</organism>
<reference evidence="2" key="2">
    <citation type="submission" date="2021-02" db="EMBL/GenBank/DDBJ databases">
        <title>Aspergillus puulaauensis MK2 genome sequence.</title>
        <authorList>
            <person name="Futagami T."/>
            <person name="Mori K."/>
            <person name="Kadooka C."/>
            <person name="Tanaka T."/>
        </authorList>
    </citation>
    <scope>NUCLEOTIDE SEQUENCE</scope>
    <source>
        <strain evidence="2">MK2</strain>
    </source>
</reference>
<proteinExistence type="predicted"/>
<name>A0A7R8AHD9_9EURO</name>
<keyword evidence="1" id="KW-0732">Signal</keyword>
<dbReference type="GeneID" id="64967490"/>
<dbReference type="KEGG" id="apuu:APUU_10313A"/>
<accession>A0A7R8AHD9</accession>
<dbReference type="AlphaFoldDB" id="A0A7R8AHD9"/>
<keyword evidence="3" id="KW-1185">Reference proteome</keyword>
<dbReference type="EMBL" id="AP024443">
    <property type="protein sequence ID" value="BCS17485.1"/>
    <property type="molecule type" value="Genomic_DNA"/>
</dbReference>
<sequence length="119" mass="12878">MKISLASASILLTALTPAVLGQDNNDPADALLYLWNTRGAAFKAVASTECKTDLDPDYYSLTQIKIGGKKGQPPPDIQCDFYTTQECDGEPFTAVAGVTYEFDDDDPFVVGSYKCEPVE</sequence>
<reference evidence="2" key="1">
    <citation type="submission" date="2021-01" db="EMBL/GenBank/DDBJ databases">
        <authorList>
            <consortium name="Aspergillus puulaauensis MK2 genome sequencing consortium"/>
            <person name="Kazuki M."/>
            <person name="Futagami T."/>
        </authorList>
    </citation>
    <scope>NUCLEOTIDE SEQUENCE</scope>
    <source>
        <strain evidence="2">MK2</strain>
    </source>
</reference>
<evidence type="ECO:0000256" key="1">
    <source>
        <dbReference type="SAM" id="SignalP"/>
    </source>
</evidence>
<evidence type="ECO:0008006" key="4">
    <source>
        <dbReference type="Google" id="ProtNLM"/>
    </source>
</evidence>
<dbReference type="Proteomes" id="UP000654913">
    <property type="component" value="Chromosome 1"/>
</dbReference>
<feature type="signal peptide" evidence="1">
    <location>
        <begin position="1"/>
        <end position="21"/>
    </location>
</feature>
<gene>
    <name evidence="2" type="ORF">APUU_10313A</name>
</gene>